<feature type="compositionally biased region" description="Polar residues" evidence="1">
    <location>
        <begin position="68"/>
        <end position="79"/>
    </location>
</feature>
<feature type="compositionally biased region" description="Acidic residues" evidence="1">
    <location>
        <begin position="347"/>
        <end position="357"/>
    </location>
</feature>
<dbReference type="OrthoDB" id="2017365at2759"/>
<feature type="region of interest" description="Disordered" evidence="1">
    <location>
        <begin position="1"/>
        <end position="447"/>
    </location>
</feature>
<comment type="caution">
    <text evidence="2">The sequence shown here is derived from an EMBL/GenBank/DDBJ whole genome shotgun (WGS) entry which is preliminary data.</text>
</comment>
<feature type="compositionally biased region" description="Polar residues" evidence="1">
    <location>
        <begin position="310"/>
        <end position="320"/>
    </location>
</feature>
<feature type="compositionally biased region" description="Polar residues" evidence="1">
    <location>
        <begin position="46"/>
        <end position="59"/>
    </location>
</feature>
<feature type="compositionally biased region" description="Basic and acidic residues" evidence="1">
    <location>
        <begin position="224"/>
        <end position="237"/>
    </location>
</feature>
<feature type="compositionally biased region" description="Polar residues" evidence="1">
    <location>
        <begin position="328"/>
        <end position="341"/>
    </location>
</feature>
<feature type="compositionally biased region" description="Polar residues" evidence="1">
    <location>
        <begin position="171"/>
        <end position="201"/>
    </location>
</feature>
<name>A0A9P0KPF4_ACAOB</name>
<reference evidence="2" key="1">
    <citation type="submission" date="2022-03" db="EMBL/GenBank/DDBJ databases">
        <authorList>
            <person name="Sayadi A."/>
        </authorList>
    </citation>
    <scope>NUCLEOTIDE SEQUENCE</scope>
</reference>
<keyword evidence="3" id="KW-1185">Reference proteome</keyword>
<feature type="compositionally biased region" description="Polar residues" evidence="1">
    <location>
        <begin position="86"/>
        <end position="162"/>
    </location>
</feature>
<sequence>MNTALTSPNSLSNQQSSPPPPAPPSGKDKEHAHPAASGKNMHPQGAQATAFGQSQNVFPNMNAAHSHPNAQQNHFSMGSFNMGAIQPSNHPVASQQQSNAGGPQLFNPSKSGPYSATFQGNIVHQTHQNQTNLPPVSQALPPTSQQHSSAVTTGALSNTPVPSTDVGKPQANGTSEVSSAPTKVDSSSTGNHVSSSAAQPAQTPPGVQKQEKSKSPISTTAVPEHPKPQVQDQKKPVQETPQPAPALSKPSTQENGEEKAPAVQESLLSPAVLPILETPIKPAEDSETLKDTTTPTVTPTATASTLAASQPEQISTNEKNSVAEVASKQASVPITEPSQGESRMEQDLPEAVEEVAVDAEKSEEPLSTAGQTPKKDPLALPTKPAAPAATATSTPSPVRAIRKAKTVAAKAAALANEPKTPTPGSSLQRSPSTGGKTKRQRIRTQHYQSPLPEIEIVTKMTSTTPRSKGSDEKLIYFYKNEFLAVRNSEGGFYICQAVQNIYKSSSKIKIRWLSQDKDDTTGELYTPDFYDLTGTKYQW</sequence>
<evidence type="ECO:0000256" key="1">
    <source>
        <dbReference type="SAM" id="MobiDB-lite"/>
    </source>
</evidence>
<feature type="compositionally biased region" description="Low complexity" evidence="1">
    <location>
        <begin position="292"/>
        <end position="309"/>
    </location>
</feature>
<feature type="compositionally biased region" description="Low complexity" evidence="1">
    <location>
        <begin position="406"/>
        <end position="419"/>
    </location>
</feature>
<evidence type="ECO:0000313" key="3">
    <source>
        <dbReference type="Proteomes" id="UP001152888"/>
    </source>
</evidence>
<proteinExistence type="predicted"/>
<dbReference type="EMBL" id="CAKOFQ010006856">
    <property type="protein sequence ID" value="CAH1977231.1"/>
    <property type="molecule type" value="Genomic_DNA"/>
</dbReference>
<evidence type="ECO:0000313" key="2">
    <source>
        <dbReference type="EMBL" id="CAH1977231.1"/>
    </source>
</evidence>
<protein>
    <submittedName>
        <fullName evidence="2">Uncharacterized protein</fullName>
    </submittedName>
</protein>
<feature type="compositionally biased region" description="Polar residues" evidence="1">
    <location>
        <begin position="422"/>
        <end position="435"/>
    </location>
</feature>
<feature type="compositionally biased region" description="Low complexity" evidence="1">
    <location>
        <begin position="7"/>
        <end position="16"/>
    </location>
</feature>
<accession>A0A9P0KPF4</accession>
<feature type="compositionally biased region" description="Low complexity" evidence="1">
    <location>
        <begin position="378"/>
        <end position="397"/>
    </location>
</feature>
<gene>
    <name evidence="2" type="ORF">ACAOBT_LOCUS12538</name>
</gene>
<dbReference type="AlphaFoldDB" id="A0A9P0KPF4"/>
<organism evidence="2 3">
    <name type="scientific">Acanthoscelides obtectus</name>
    <name type="common">Bean weevil</name>
    <name type="synonym">Bruchus obtectus</name>
    <dbReference type="NCBI Taxonomy" id="200917"/>
    <lineage>
        <taxon>Eukaryota</taxon>
        <taxon>Metazoa</taxon>
        <taxon>Ecdysozoa</taxon>
        <taxon>Arthropoda</taxon>
        <taxon>Hexapoda</taxon>
        <taxon>Insecta</taxon>
        <taxon>Pterygota</taxon>
        <taxon>Neoptera</taxon>
        <taxon>Endopterygota</taxon>
        <taxon>Coleoptera</taxon>
        <taxon>Polyphaga</taxon>
        <taxon>Cucujiformia</taxon>
        <taxon>Chrysomeloidea</taxon>
        <taxon>Chrysomelidae</taxon>
        <taxon>Bruchinae</taxon>
        <taxon>Bruchini</taxon>
        <taxon>Acanthoscelides</taxon>
    </lineage>
</organism>
<dbReference type="Proteomes" id="UP001152888">
    <property type="component" value="Unassembled WGS sequence"/>
</dbReference>